<dbReference type="Proteomes" id="UP000198420">
    <property type="component" value="Unassembled WGS sequence"/>
</dbReference>
<dbReference type="Pfam" id="PF00881">
    <property type="entry name" value="Nitroreductase"/>
    <property type="match status" value="1"/>
</dbReference>
<dbReference type="PANTHER" id="PTHR43745">
    <property type="entry name" value="NITROREDUCTASE MJ1384-RELATED"/>
    <property type="match status" value="1"/>
</dbReference>
<protein>
    <submittedName>
        <fullName evidence="3">SagB-type dehydrogenase domain-containing protein</fullName>
    </submittedName>
</protein>
<evidence type="ECO:0000256" key="1">
    <source>
        <dbReference type="SAM" id="MobiDB-lite"/>
    </source>
</evidence>
<dbReference type="InterPro" id="IPR029479">
    <property type="entry name" value="Nitroreductase"/>
</dbReference>
<organism evidence="3 4">
    <name type="scientific">Actinomadura mexicana</name>
    <dbReference type="NCBI Taxonomy" id="134959"/>
    <lineage>
        <taxon>Bacteria</taxon>
        <taxon>Bacillati</taxon>
        <taxon>Actinomycetota</taxon>
        <taxon>Actinomycetes</taxon>
        <taxon>Streptosporangiales</taxon>
        <taxon>Thermomonosporaceae</taxon>
        <taxon>Actinomadura</taxon>
    </lineage>
</organism>
<feature type="region of interest" description="Disordered" evidence="1">
    <location>
        <begin position="473"/>
        <end position="503"/>
    </location>
</feature>
<evidence type="ECO:0000313" key="3">
    <source>
        <dbReference type="EMBL" id="SNS83802.1"/>
    </source>
</evidence>
<dbReference type="InterPro" id="IPR052544">
    <property type="entry name" value="Bacteriocin_Proc_Enz"/>
</dbReference>
<evidence type="ECO:0000259" key="2">
    <source>
        <dbReference type="Pfam" id="PF00881"/>
    </source>
</evidence>
<dbReference type="AlphaFoldDB" id="A0A239HR58"/>
<dbReference type="Gene3D" id="3.40.109.10">
    <property type="entry name" value="NADH Oxidase"/>
    <property type="match status" value="2"/>
</dbReference>
<dbReference type="InterPro" id="IPR000415">
    <property type="entry name" value="Nitroreductase-like"/>
</dbReference>
<accession>A0A239HR58</accession>
<dbReference type="OrthoDB" id="3723182at2"/>
<name>A0A239HR58_9ACTN</name>
<dbReference type="CDD" id="cd02142">
    <property type="entry name" value="McbC_SagB-like_oxidoreductase"/>
    <property type="match status" value="1"/>
</dbReference>
<dbReference type="GO" id="GO:0016491">
    <property type="term" value="F:oxidoreductase activity"/>
    <property type="evidence" value="ECO:0007669"/>
    <property type="project" value="InterPro"/>
</dbReference>
<dbReference type="EMBL" id="FZNP01000034">
    <property type="protein sequence ID" value="SNS83802.1"/>
    <property type="molecule type" value="Genomic_DNA"/>
</dbReference>
<feature type="domain" description="Nitroreductase" evidence="2">
    <location>
        <begin position="69"/>
        <end position="202"/>
    </location>
</feature>
<gene>
    <name evidence="3" type="ORF">SAMN06265355_1346</name>
</gene>
<dbReference type="PANTHER" id="PTHR43745:SF2">
    <property type="entry name" value="NITROREDUCTASE MJ1384-RELATED"/>
    <property type="match status" value="1"/>
</dbReference>
<proteinExistence type="predicted"/>
<reference evidence="4" key="1">
    <citation type="submission" date="2017-06" db="EMBL/GenBank/DDBJ databases">
        <authorList>
            <person name="Varghese N."/>
            <person name="Submissions S."/>
        </authorList>
    </citation>
    <scope>NUCLEOTIDE SEQUENCE [LARGE SCALE GENOMIC DNA]</scope>
    <source>
        <strain evidence="4">DSM 44485</strain>
    </source>
</reference>
<dbReference type="SUPFAM" id="SSF55469">
    <property type="entry name" value="FMN-dependent nitroreductase-like"/>
    <property type="match status" value="1"/>
</dbReference>
<sequence length="503" mass="51804">MSMISSYLDAVRGLRPPPVDWSRAPATYKTYPGAARTGPVTGSLGSLLRDLLGVVRQVWSHASDGAPSLAATRSVPSGGALYPIEAYVAGANALGHYAPAHHVLETVREGDYRAAVNAALAEPLDDPAGAYLLLTAVFWRSGFKYGDFSYRLQCQEVGALLAQACAVAERDGTVVQTHLRFDDRALTWLLGLDPEAEGLLAVLSLPQVPASARLLCARTFPARTAGPARPARPAVPSPPVAGLLPHLVALHRAAGARAPAPTRRVPPQEPPERETIPLLAATPPRAAAGIAARRSTPFGYHPVPIGAKQLAAILAAAWAPGAADVPGAEDGPCTLDLYLVVLNCADIAVGSYRYRNNASALEPVGIDCPGPAIADGSLAANTRAALRCAAAALVPVGDPTGGEDGFGPRWYRVQQAETGMALHRATLAATALGLAARIHSDGTNPATQAALGLSGTGRTPLGFLLLGTPITSGPSLSRRLPLEPGAEGGDDGRPPATDAGGQQ</sequence>
<evidence type="ECO:0000313" key="4">
    <source>
        <dbReference type="Proteomes" id="UP000198420"/>
    </source>
</evidence>
<keyword evidence="4" id="KW-1185">Reference proteome</keyword>